<protein>
    <submittedName>
        <fullName evidence="1">Uncharacterized protein</fullName>
    </submittedName>
</protein>
<organism evidence="1">
    <name type="scientific">Oryza punctata</name>
    <name type="common">Red rice</name>
    <dbReference type="NCBI Taxonomy" id="4537"/>
    <lineage>
        <taxon>Eukaryota</taxon>
        <taxon>Viridiplantae</taxon>
        <taxon>Streptophyta</taxon>
        <taxon>Embryophyta</taxon>
        <taxon>Tracheophyta</taxon>
        <taxon>Spermatophyta</taxon>
        <taxon>Magnoliopsida</taxon>
        <taxon>Liliopsida</taxon>
        <taxon>Poales</taxon>
        <taxon>Poaceae</taxon>
        <taxon>BOP clade</taxon>
        <taxon>Oryzoideae</taxon>
        <taxon>Oryzeae</taxon>
        <taxon>Oryzinae</taxon>
        <taxon>Oryza</taxon>
    </lineage>
</organism>
<dbReference type="HOGENOM" id="CLU_2149987_0_0_1"/>
<reference evidence="1" key="2">
    <citation type="submission" date="2018-05" db="EMBL/GenBank/DDBJ databases">
        <title>OpunRS2 (Oryza punctata Reference Sequence Version 2).</title>
        <authorList>
            <person name="Zhang J."/>
            <person name="Kudrna D."/>
            <person name="Lee S."/>
            <person name="Talag J."/>
            <person name="Welchert J."/>
            <person name="Wing R.A."/>
        </authorList>
    </citation>
    <scope>NUCLEOTIDE SEQUENCE [LARGE SCALE GENOMIC DNA]</scope>
</reference>
<accession>A0A0E0LBR7</accession>
<name>A0A0E0LBR7_ORYPU</name>
<keyword evidence="2" id="KW-1185">Reference proteome</keyword>
<dbReference type="Gramene" id="OPUNC06G14170.1">
    <property type="protein sequence ID" value="OPUNC06G14170.1"/>
    <property type="gene ID" value="OPUNC06G14170"/>
</dbReference>
<dbReference type="EnsemblPlants" id="OPUNC06G14170.1">
    <property type="protein sequence ID" value="OPUNC06G14170.1"/>
    <property type="gene ID" value="OPUNC06G14170"/>
</dbReference>
<reference evidence="1" key="1">
    <citation type="submission" date="2015-04" db="UniProtKB">
        <authorList>
            <consortium name="EnsemblPlants"/>
        </authorList>
    </citation>
    <scope>IDENTIFICATION</scope>
</reference>
<proteinExistence type="predicted"/>
<dbReference type="AlphaFoldDB" id="A0A0E0LBR7"/>
<dbReference type="Proteomes" id="UP000026962">
    <property type="component" value="Chromosome 6"/>
</dbReference>
<evidence type="ECO:0000313" key="2">
    <source>
        <dbReference type="Proteomes" id="UP000026962"/>
    </source>
</evidence>
<evidence type="ECO:0000313" key="1">
    <source>
        <dbReference type="EnsemblPlants" id="OPUNC06G14170.1"/>
    </source>
</evidence>
<sequence length="112" mass="12534">MDQGLRCLSWRRLELRFLGFWDPCAAGAGSPRRWVWVEWSWVAGGARKFIARCLLLERGGGFLPESYFFLLRGTRVQEPIRGLINQVSVVAKGPLSVAFFDLLGCGEQSGAD</sequence>